<gene>
    <name evidence="2" type="ORF">JZL65_01425</name>
</gene>
<dbReference type="EMBL" id="CP071137">
    <property type="protein sequence ID" value="QWY77775.1"/>
    <property type="molecule type" value="Genomic_DNA"/>
</dbReference>
<keyword evidence="1" id="KW-1133">Transmembrane helix</keyword>
<evidence type="ECO:0000313" key="2">
    <source>
        <dbReference type="EMBL" id="QWY77775.1"/>
    </source>
</evidence>
<dbReference type="AlphaFoldDB" id="A0A9E6MZ71"/>
<sequence>MNKSPKELFESIRNASFVFGRRARSLAAEAWADAKTDYLVMTRLAFGVLIATLLISMLVGMFVDARISKKHQEEQSQMVAEKTLLQKANSESMKQQAQIKDLTAQVSALTQGQAILKKTPNDETDIHAVGVDIRLHKNSGVSVVIVAPQQPDNSPQAEIK</sequence>
<proteinExistence type="predicted"/>
<keyword evidence="1" id="KW-0472">Membrane</keyword>
<protein>
    <submittedName>
        <fullName evidence="2">Uncharacterized protein</fullName>
    </submittedName>
</protein>
<reference evidence="2" key="1">
    <citation type="submission" date="2021-02" db="EMBL/GenBank/DDBJ databases">
        <title>Comparative genomics of Ferrovum myxofaciens strains, predominant extremophile bacteria forming large biofilm stalactites in acid mine ecosystems.</title>
        <authorList>
            <person name="Burkartova K."/>
            <person name="Ridl J."/>
            <person name="Pajer P."/>
            <person name="Falteisek L."/>
        </authorList>
    </citation>
    <scope>NUCLEOTIDE SEQUENCE</scope>
    <source>
        <strain evidence="2">MI1III</strain>
    </source>
</reference>
<keyword evidence="1" id="KW-0812">Transmembrane</keyword>
<organism evidence="2 3">
    <name type="scientific">Ferrovum myxofaciens</name>
    <dbReference type="NCBI Taxonomy" id="416213"/>
    <lineage>
        <taxon>Bacteria</taxon>
        <taxon>Pseudomonadati</taxon>
        <taxon>Pseudomonadota</taxon>
        <taxon>Betaproteobacteria</taxon>
        <taxon>Ferrovales</taxon>
        <taxon>Ferrovaceae</taxon>
        <taxon>Ferrovum</taxon>
    </lineage>
</organism>
<dbReference type="RefSeq" id="WP_273145209.1">
    <property type="nucleotide sequence ID" value="NZ_CP053675.1"/>
</dbReference>
<evidence type="ECO:0000256" key="1">
    <source>
        <dbReference type="SAM" id="Phobius"/>
    </source>
</evidence>
<evidence type="ECO:0000313" key="3">
    <source>
        <dbReference type="Proteomes" id="UP000683551"/>
    </source>
</evidence>
<feature type="transmembrane region" description="Helical" evidence="1">
    <location>
        <begin position="44"/>
        <end position="63"/>
    </location>
</feature>
<name>A0A9E6MZ71_9PROT</name>
<dbReference type="Proteomes" id="UP000683551">
    <property type="component" value="Chromosome"/>
</dbReference>
<accession>A0A9E6MZ71</accession>